<dbReference type="AlphaFoldDB" id="G9MBA8"/>
<protein>
    <submittedName>
        <fullName evidence="2">Uncharacterized protein</fullName>
    </submittedName>
</protein>
<organism evidence="2">
    <name type="scientific">Thermus thermophilus (strain ATCC 27634 / DSM 579 / HB8)</name>
    <dbReference type="NCBI Taxonomy" id="300852"/>
    <lineage>
        <taxon>Bacteria</taxon>
        <taxon>Thermotogati</taxon>
        <taxon>Deinococcota</taxon>
        <taxon>Deinococci</taxon>
        <taxon>Thermales</taxon>
        <taxon>Thermaceae</taxon>
        <taxon>Thermus</taxon>
    </lineage>
</organism>
<feature type="region of interest" description="Disordered" evidence="1">
    <location>
        <begin position="72"/>
        <end position="112"/>
    </location>
</feature>
<name>G9MBA8_THET8</name>
<gene>
    <name evidence="2" type="primary">TTHV056</name>
</gene>
<keyword evidence="2" id="KW-0614">Plasmid</keyword>
<evidence type="ECO:0000313" key="2">
    <source>
        <dbReference type="EMBL" id="BAL42570.1"/>
    </source>
</evidence>
<evidence type="ECO:0000256" key="1">
    <source>
        <dbReference type="SAM" id="MobiDB-lite"/>
    </source>
</evidence>
<proteinExistence type="predicted"/>
<feature type="region of interest" description="Disordered" evidence="1">
    <location>
        <begin position="1"/>
        <end position="36"/>
    </location>
</feature>
<dbReference type="EMBL" id="AB677526">
    <property type="protein sequence ID" value="BAL42570.1"/>
    <property type="molecule type" value="Genomic_DNA"/>
</dbReference>
<reference evidence="2" key="1">
    <citation type="journal article" date="2012" name="Extremophiles">
        <title>The third plasmid pVV8 from Thermus thermophilus HB8: isolation, characterization, and sequence determination.</title>
        <authorList>
            <person name="Ohtani N."/>
            <person name="Tomita M."/>
            <person name="Itaya M."/>
        </authorList>
    </citation>
    <scope>NUCLEOTIDE SEQUENCE</scope>
    <source>
        <strain evidence="2">HB8</strain>
    </source>
</reference>
<sequence>MTEAIPDQVRAERDAQARPKNAYGLPLPQLPPQHPLVPHLEGLEVPGHHRPAAVGVPPHLVLPRELGQEPLHLDLRRGPGPTPFQAHPVGPGGRPRGRPHLEVGRALGGGLV</sequence>
<geneLocation type="plasmid" evidence="2">
    <name>pVV8</name>
</geneLocation>
<accession>G9MBA8</accession>